<evidence type="ECO:0000259" key="11">
    <source>
        <dbReference type="PROSITE" id="PS50885"/>
    </source>
</evidence>
<dbReference type="CDD" id="cd06225">
    <property type="entry name" value="HAMP"/>
    <property type="match status" value="1"/>
</dbReference>
<keyword evidence="5 9" id="KW-0472">Membrane</keyword>
<dbReference type="GO" id="GO:0007165">
    <property type="term" value="P:signal transduction"/>
    <property type="evidence" value="ECO:0007669"/>
    <property type="project" value="UniProtKB-KW"/>
</dbReference>
<dbReference type="InterPro" id="IPR003660">
    <property type="entry name" value="HAMP_dom"/>
</dbReference>
<evidence type="ECO:0000256" key="1">
    <source>
        <dbReference type="ARBA" id="ARBA00004651"/>
    </source>
</evidence>
<dbReference type="Gene3D" id="3.30.450.20">
    <property type="entry name" value="PAS domain"/>
    <property type="match status" value="1"/>
</dbReference>
<comment type="subcellular location">
    <subcellularLocation>
        <location evidence="1">Cell membrane</location>
        <topology evidence="1">Multi-pass membrane protein</topology>
    </subcellularLocation>
</comment>
<dbReference type="GO" id="GO:0006935">
    <property type="term" value="P:chemotaxis"/>
    <property type="evidence" value="ECO:0007669"/>
    <property type="project" value="InterPro"/>
</dbReference>
<organism evidence="12 13">
    <name type="scientific">Clostridium magnum DSM 2767</name>
    <dbReference type="NCBI Taxonomy" id="1121326"/>
    <lineage>
        <taxon>Bacteria</taxon>
        <taxon>Bacillati</taxon>
        <taxon>Bacillota</taxon>
        <taxon>Clostridia</taxon>
        <taxon>Eubacteriales</taxon>
        <taxon>Clostridiaceae</taxon>
        <taxon>Clostridium</taxon>
    </lineage>
</organism>
<keyword evidence="3 9" id="KW-0812">Transmembrane</keyword>
<dbReference type="PANTHER" id="PTHR32089:SF112">
    <property type="entry name" value="LYSOZYME-LIKE PROTEIN-RELATED"/>
    <property type="match status" value="1"/>
</dbReference>
<accession>A0A162RTA0</accession>
<evidence type="ECO:0000256" key="2">
    <source>
        <dbReference type="ARBA" id="ARBA00022475"/>
    </source>
</evidence>
<evidence type="ECO:0000256" key="6">
    <source>
        <dbReference type="ARBA" id="ARBA00023224"/>
    </source>
</evidence>
<dbReference type="PANTHER" id="PTHR32089">
    <property type="entry name" value="METHYL-ACCEPTING CHEMOTAXIS PROTEIN MCPB"/>
    <property type="match status" value="1"/>
</dbReference>
<evidence type="ECO:0000256" key="5">
    <source>
        <dbReference type="ARBA" id="ARBA00023136"/>
    </source>
</evidence>
<dbReference type="GO" id="GO:0005886">
    <property type="term" value="C:plasma membrane"/>
    <property type="evidence" value="ECO:0007669"/>
    <property type="project" value="UniProtKB-SubCell"/>
</dbReference>
<feature type="transmembrane region" description="Helical" evidence="9">
    <location>
        <begin position="229"/>
        <end position="250"/>
    </location>
</feature>
<keyword evidence="2" id="KW-1003">Cell membrane</keyword>
<dbReference type="Pfam" id="PF17200">
    <property type="entry name" value="sCache_2"/>
    <property type="match status" value="1"/>
</dbReference>
<dbReference type="SMART" id="SM01049">
    <property type="entry name" value="Cache_2"/>
    <property type="match status" value="1"/>
</dbReference>
<keyword evidence="13" id="KW-1185">Reference proteome</keyword>
<gene>
    <name evidence="12" type="primary">mcp4_9</name>
    <name evidence="12" type="ORF">CLMAG_41180</name>
</gene>
<protein>
    <submittedName>
        <fullName evidence="12">Methyl-accepting chemotaxis protein 4</fullName>
    </submittedName>
</protein>
<evidence type="ECO:0000256" key="9">
    <source>
        <dbReference type="SAM" id="Phobius"/>
    </source>
</evidence>
<dbReference type="Gene3D" id="1.10.287.950">
    <property type="entry name" value="Methyl-accepting chemotaxis protein"/>
    <property type="match status" value="1"/>
</dbReference>
<dbReference type="PATRIC" id="fig|1121326.3.peg.4173"/>
<keyword evidence="6 8" id="KW-0807">Transducer</keyword>
<feature type="domain" description="Methyl-accepting transducer" evidence="10">
    <location>
        <begin position="317"/>
        <end position="582"/>
    </location>
</feature>
<dbReference type="STRING" id="1121326.CLMAG_41180"/>
<dbReference type="InterPro" id="IPR033480">
    <property type="entry name" value="sCache_2"/>
</dbReference>
<keyword evidence="4 9" id="KW-1133">Transmembrane helix</keyword>
<dbReference type="PROSITE" id="PS50111">
    <property type="entry name" value="CHEMOTAXIS_TRANSDUC_2"/>
    <property type="match status" value="1"/>
</dbReference>
<dbReference type="Proteomes" id="UP000076603">
    <property type="component" value="Unassembled WGS sequence"/>
</dbReference>
<comment type="similarity">
    <text evidence="7">Belongs to the methyl-accepting chemotaxis (MCP) protein family.</text>
</comment>
<dbReference type="AlphaFoldDB" id="A0A162RTA0"/>
<dbReference type="InterPro" id="IPR004090">
    <property type="entry name" value="Chemotax_Me-accpt_rcpt"/>
</dbReference>
<evidence type="ECO:0000313" key="12">
    <source>
        <dbReference type="EMBL" id="KZL90347.1"/>
    </source>
</evidence>
<evidence type="ECO:0000256" key="8">
    <source>
        <dbReference type="PROSITE-ProRule" id="PRU00284"/>
    </source>
</evidence>
<dbReference type="SUPFAM" id="SSF58104">
    <property type="entry name" value="Methyl-accepting chemotaxis protein (MCP) signaling domain"/>
    <property type="match status" value="1"/>
</dbReference>
<comment type="caution">
    <text evidence="12">The sequence shown here is derived from an EMBL/GenBank/DDBJ whole genome shotgun (WGS) entry which is preliminary data.</text>
</comment>
<proteinExistence type="inferred from homology"/>
<dbReference type="GO" id="GO:0004888">
    <property type="term" value="F:transmembrane signaling receptor activity"/>
    <property type="evidence" value="ECO:0007669"/>
    <property type="project" value="InterPro"/>
</dbReference>
<dbReference type="EMBL" id="LWAE01000005">
    <property type="protein sequence ID" value="KZL90347.1"/>
    <property type="molecule type" value="Genomic_DNA"/>
</dbReference>
<evidence type="ECO:0000256" key="3">
    <source>
        <dbReference type="ARBA" id="ARBA00022692"/>
    </source>
</evidence>
<feature type="domain" description="HAMP" evidence="11">
    <location>
        <begin position="252"/>
        <end position="305"/>
    </location>
</feature>
<evidence type="ECO:0000256" key="4">
    <source>
        <dbReference type="ARBA" id="ARBA00022989"/>
    </source>
</evidence>
<reference evidence="12 13" key="1">
    <citation type="submission" date="2016-04" db="EMBL/GenBank/DDBJ databases">
        <title>Genome sequence of Clostridium magnum DSM 2767.</title>
        <authorList>
            <person name="Poehlein A."/>
            <person name="Uhlig R."/>
            <person name="Fischer R."/>
            <person name="Bahl H."/>
            <person name="Daniel R."/>
        </authorList>
    </citation>
    <scope>NUCLEOTIDE SEQUENCE [LARGE SCALE GENOMIC DNA]</scope>
    <source>
        <strain evidence="12 13">DSM 2767</strain>
    </source>
</reference>
<evidence type="ECO:0000256" key="7">
    <source>
        <dbReference type="ARBA" id="ARBA00029447"/>
    </source>
</evidence>
<dbReference type="PRINTS" id="PR00260">
    <property type="entry name" value="CHEMTRNSDUCR"/>
</dbReference>
<dbReference type="InterPro" id="IPR004089">
    <property type="entry name" value="MCPsignal_dom"/>
</dbReference>
<evidence type="ECO:0000313" key="13">
    <source>
        <dbReference type="Proteomes" id="UP000076603"/>
    </source>
</evidence>
<name>A0A162RTA0_9CLOT</name>
<dbReference type="SMART" id="SM00283">
    <property type="entry name" value="MA"/>
    <property type="match status" value="1"/>
</dbReference>
<evidence type="ECO:0000259" key="10">
    <source>
        <dbReference type="PROSITE" id="PS50111"/>
    </source>
</evidence>
<dbReference type="Pfam" id="PF00672">
    <property type="entry name" value="HAMP"/>
    <property type="match status" value="1"/>
</dbReference>
<dbReference type="PROSITE" id="PS50885">
    <property type="entry name" value="HAMP"/>
    <property type="match status" value="1"/>
</dbReference>
<sequence>MKGWCYMWQNIYLGGIIMRQIKFKILLSFLVTSSIFIILSGGYSVANLVQLNKTETKVIEKLLFDNYNKMIKSEVETAICVLNTYYDNYKEGKMTEKEAQEAAKKEIKKLRYDKDGYFWIDDITGVLIAHPMVPEQEGTNRNNIKDAKGIQLIKEIINAAKDNKNSGYTSFMWQKPQDVGSDKSSPKIAYSQLFKPWNWVVSTGNYVDNINLIVENKRLELNNNLKRDIMITTIFVVLSLFVIVIVSLIISKKISEPIVKLAKAFEKDDNGQISIKEIKLNSKDEIGLLTNTLNEMVLQVNSFINGVVKEANTVADSANTVEVNTSLLNKQIDEVSLITQEVSANMEETAASTEEMNASVSEIMAAVDSISAKAQKGVTYVKEIGSRASSIKYNLNSTLESGTLMLDGTKEKVNCALEEAKSVMQIKELADAILQITRQTNLLALNAAIEASRAGEAGRGFAIVAEEIKKLAEDSKNTASKIQSIIKIVISSVDNLSGSSTELLSFIDTNIKNDYQLMLKASDDYNNDAKHLDTLVSEFSTTAEELQSSIHNMMKAIDEITLATNEGASSTTNTAERVIFITEELQELLSQVTKSKECSQNLKSLVLKFKL</sequence>
<dbReference type="Pfam" id="PF00015">
    <property type="entry name" value="MCPsignal"/>
    <property type="match status" value="1"/>
</dbReference>
<feature type="transmembrane region" description="Helical" evidence="9">
    <location>
        <begin position="25"/>
        <end position="46"/>
    </location>
</feature>